<accession>A0ABQ6D3P8</accession>
<evidence type="ECO:0000313" key="2">
    <source>
        <dbReference type="Proteomes" id="UP001156881"/>
    </source>
</evidence>
<dbReference type="Proteomes" id="UP001156881">
    <property type="component" value="Unassembled WGS sequence"/>
</dbReference>
<evidence type="ECO:0000313" key="1">
    <source>
        <dbReference type="EMBL" id="GLS44675.1"/>
    </source>
</evidence>
<gene>
    <name evidence="1" type="ORF">GCM10007884_26630</name>
</gene>
<keyword evidence="2" id="KW-1185">Reference proteome</keyword>
<protein>
    <submittedName>
        <fullName evidence="1">Uncharacterized protein</fullName>
    </submittedName>
</protein>
<name>A0ABQ6D3P8_9HYPH</name>
<proteinExistence type="predicted"/>
<reference evidence="2" key="1">
    <citation type="journal article" date="2019" name="Int. J. Syst. Evol. Microbiol.">
        <title>The Global Catalogue of Microorganisms (GCM) 10K type strain sequencing project: providing services to taxonomists for standard genome sequencing and annotation.</title>
        <authorList>
            <consortium name="The Broad Institute Genomics Platform"/>
            <consortium name="The Broad Institute Genome Sequencing Center for Infectious Disease"/>
            <person name="Wu L."/>
            <person name="Ma J."/>
        </authorList>
    </citation>
    <scope>NUCLEOTIDE SEQUENCE [LARGE SCALE GENOMIC DNA]</scope>
    <source>
        <strain evidence="2">NBRC 107710</strain>
    </source>
</reference>
<sequence>MDARLALALDQVEIGTARVARARDDTLGDGCDLGMKVGHAIQALLEEPARAADHAREAMAGLLRRNAAPNMERIQSGGHPRQCRLSLVPDAAPVSPWASAGSTT</sequence>
<organism evidence="1 2">
    <name type="scientific">Methylobacterium brachythecii</name>
    <dbReference type="NCBI Taxonomy" id="1176177"/>
    <lineage>
        <taxon>Bacteria</taxon>
        <taxon>Pseudomonadati</taxon>
        <taxon>Pseudomonadota</taxon>
        <taxon>Alphaproteobacteria</taxon>
        <taxon>Hyphomicrobiales</taxon>
        <taxon>Methylobacteriaceae</taxon>
        <taxon>Methylobacterium</taxon>
    </lineage>
</organism>
<dbReference type="EMBL" id="BSPG01000014">
    <property type="protein sequence ID" value="GLS44675.1"/>
    <property type="molecule type" value="Genomic_DNA"/>
</dbReference>
<comment type="caution">
    <text evidence="1">The sequence shown here is derived from an EMBL/GenBank/DDBJ whole genome shotgun (WGS) entry which is preliminary data.</text>
</comment>